<keyword evidence="5" id="KW-0808">Transferase</keyword>
<sequence length="493" mass="56256">MKYLYQQLLAFGGLILLILLTLGLSFTQFTRKTLEDNNYKELFGYAESMEKNNISLSRDIRFEGMSSNEIFQFAIRVTESSLNQQDVSFVFIDKDRNVQYPEETGEVNPHLVSDAQWQSLKAGQQQKETSSKNVMGQNQTTSYAMVPFFTDEVFFGVLLVSQPAMNVETSVNSIVTDLFKAFIIASIIAIIVSYFFATQQVKRINRMRSATKEVAMGNFDVVVPNRNRDEFDDLAEDFNKMTISLKESQDEIERQEERRKQFMADASHEMRTPLTTINGLLEGMQYNAIPENQKEKAIKLMQNETSRLIRLVNENLDYEKIRTNQISILLQKFNATEAVATLVAQLQAKAEASNDQLILQTKEPIEVYADYDRFVQVMVNLIQNAIQFTTDGTVNVVITKLEHAVEIRISDTGIGMTEAQVKNIWDRYYKADPSRKNTKYGESGLGLSIVQELVRLHNGTIKVESELNEGTTFTVIFPDKPEELESTEEQKEA</sequence>
<dbReference type="Gene3D" id="6.10.340.10">
    <property type="match status" value="1"/>
</dbReference>
<dbReference type="SUPFAM" id="SSF55874">
    <property type="entry name" value="ATPase domain of HSP90 chaperone/DNA topoisomerase II/histidine kinase"/>
    <property type="match status" value="1"/>
</dbReference>
<dbReference type="SUPFAM" id="SSF47384">
    <property type="entry name" value="Homodimeric domain of signal transducing histidine kinase"/>
    <property type="match status" value="1"/>
</dbReference>
<dbReference type="CDD" id="cd00075">
    <property type="entry name" value="HATPase"/>
    <property type="match status" value="1"/>
</dbReference>
<dbReference type="CDD" id="cd00082">
    <property type="entry name" value="HisKA"/>
    <property type="match status" value="1"/>
</dbReference>
<evidence type="ECO:0000313" key="13">
    <source>
        <dbReference type="Proteomes" id="UP000664495"/>
    </source>
</evidence>
<feature type="transmembrane region" description="Helical" evidence="9">
    <location>
        <begin position="178"/>
        <end position="197"/>
    </location>
</feature>
<proteinExistence type="predicted"/>
<keyword evidence="9" id="KW-0472">Membrane</keyword>
<dbReference type="InterPro" id="IPR036890">
    <property type="entry name" value="HATPase_C_sf"/>
</dbReference>
<evidence type="ECO:0000256" key="5">
    <source>
        <dbReference type="ARBA" id="ARBA00022679"/>
    </source>
</evidence>
<dbReference type="SUPFAM" id="SSF158472">
    <property type="entry name" value="HAMP domain-like"/>
    <property type="match status" value="1"/>
</dbReference>
<dbReference type="Pfam" id="PF02518">
    <property type="entry name" value="HATPase_c"/>
    <property type="match status" value="1"/>
</dbReference>
<accession>A0ABS3HLE2</accession>
<feature type="domain" description="Histidine kinase" evidence="10">
    <location>
        <begin position="265"/>
        <end position="481"/>
    </location>
</feature>
<keyword evidence="9" id="KW-1133">Transmembrane helix</keyword>
<evidence type="ECO:0000256" key="6">
    <source>
        <dbReference type="ARBA" id="ARBA00022777"/>
    </source>
</evidence>
<dbReference type="RefSeq" id="WP_207109196.1">
    <property type="nucleotide sequence ID" value="NZ_JAFLVR010000033.1"/>
</dbReference>
<evidence type="ECO:0000259" key="11">
    <source>
        <dbReference type="PROSITE" id="PS50885"/>
    </source>
</evidence>
<comment type="catalytic activity">
    <reaction evidence="1">
        <text>ATP + protein L-histidine = ADP + protein N-phospho-L-histidine.</text>
        <dbReference type="EC" id="2.7.13.3"/>
    </reaction>
</comment>
<keyword evidence="7" id="KW-0902">Two-component regulatory system</keyword>
<dbReference type="EMBL" id="JAFLVR010000033">
    <property type="protein sequence ID" value="MBO0453423.1"/>
    <property type="molecule type" value="Genomic_DNA"/>
</dbReference>
<feature type="coiled-coil region" evidence="8">
    <location>
        <begin position="238"/>
        <end position="265"/>
    </location>
</feature>
<dbReference type="Gene3D" id="3.30.565.10">
    <property type="entry name" value="Histidine kinase-like ATPase, C-terminal domain"/>
    <property type="match status" value="1"/>
</dbReference>
<dbReference type="PRINTS" id="PR00344">
    <property type="entry name" value="BCTRLSENSOR"/>
</dbReference>
<dbReference type="SMART" id="SM00387">
    <property type="entry name" value="HATPase_c"/>
    <property type="match status" value="1"/>
</dbReference>
<dbReference type="PROSITE" id="PS50885">
    <property type="entry name" value="HAMP"/>
    <property type="match status" value="1"/>
</dbReference>
<dbReference type="InterPro" id="IPR003594">
    <property type="entry name" value="HATPase_dom"/>
</dbReference>
<gene>
    <name evidence="12" type="ORF">JZO85_14255</name>
</gene>
<dbReference type="PROSITE" id="PS50109">
    <property type="entry name" value="HIS_KIN"/>
    <property type="match status" value="1"/>
</dbReference>
<evidence type="ECO:0000256" key="4">
    <source>
        <dbReference type="ARBA" id="ARBA00022553"/>
    </source>
</evidence>
<dbReference type="PANTHER" id="PTHR43047:SF72">
    <property type="entry name" value="OSMOSENSING HISTIDINE PROTEIN KINASE SLN1"/>
    <property type="match status" value="1"/>
</dbReference>
<dbReference type="InterPro" id="IPR004358">
    <property type="entry name" value="Sig_transdc_His_kin-like_C"/>
</dbReference>
<dbReference type="InterPro" id="IPR005467">
    <property type="entry name" value="His_kinase_dom"/>
</dbReference>
<comment type="caution">
    <text evidence="12">The sequence shown here is derived from an EMBL/GenBank/DDBJ whole genome shotgun (WGS) entry which is preliminary data.</text>
</comment>
<dbReference type="Gene3D" id="1.10.287.130">
    <property type="match status" value="1"/>
</dbReference>
<evidence type="ECO:0000256" key="2">
    <source>
        <dbReference type="ARBA" id="ARBA00004370"/>
    </source>
</evidence>
<protein>
    <recommendedName>
        <fullName evidence="3">histidine kinase</fullName>
        <ecNumber evidence="3">2.7.13.3</ecNumber>
    </recommendedName>
</protein>
<feature type="domain" description="HAMP" evidence="11">
    <location>
        <begin position="198"/>
        <end position="250"/>
    </location>
</feature>
<keyword evidence="4" id="KW-0597">Phosphoprotein</keyword>
<evidence type="ECO:0000256" key="1">
    <source>
        <dbReference type="ARBA" id="ARBA00000085"/>
    </source>
</evidence>
<dbReference type="Proteomes" id="UP000664495">
    <property type="component" value="Unassembled WGS sequence"/>
</dbReference>
<dbReference type="Pfam" id="PF00672">
    <property type="entry name" value="HAMP"/>
    <property type="match status" value="1"/>
</dbReference>
<dbReference type="InterPro" id="IPR003660">
    <property type="entry name" value="HAMP_dom"/>
</dbReference>
<dbReference type="Pfam" id="PF00512">
    <property type="entry name" value="HisKA"/>
    <property type="match status" value="1"/>
</dbReference>
<organism evidence="12 13">
    <name type="scientific">Candidatus Enterococcus murrayae</name>
    <dbReference type="NCBI Taxonomy" id="2815321"/>
    <lineage>
        <taxon>Bacteria</taxon>
        <taxon>Bacillati</taxon>
        <taxon>Bacillota</taxon>
        <taxon>Bacilli</taxon>
        <taxon>Lactobacillales</taxon>
        <taxon>Enterococcaceae</taxon>
        <taxon>Enterococcus</taxon>
    </lineage>
</organism>
<evidence type="ECO:0000259" key="10">
    <source>
        <dbReference type="PROSITE" id="PS50109"/>
    </source>
</evidence>
<evidence type="ECO:0000256" key="3">
    <source>
        <dbReference type="ARBA" id="ARBA00012438"/>
    </source>
</evidence>
<evidence type="ECO:0000256" key="8">
    <source>
        <dbReference type="SAM" id="Coils"/>
    </source>
</evidence>
<dbReference type="InterPro" id="IPR036097">
    <property type="entry name" value="HisK_dim/P_sf"/>
</dbReference>
<keyword evidence="6 12" id="KW-0418">Kinase</keyword>
<dbReference type="CDD" id="cd06225">
    <property type="entry name" value="HAMP"/>
    <property type="match status" value="1"/>
</dbReference>
<dbReference type="EC" id="2.7.13.3" evidence="3"/>
<dbReference type="InterPro" id="IPR003661">
    <property type="entry name" value="HisK_dim/P_dom"/>
</dbReference>
<evidence type="ECO:0000256" key="7">
    <source>
        <dbReference type="ARBA" id="ARBA00023012"/>
    </source>
</evidence>
<keyword evidence="9" id="KW-0812">Transmembrane</keyword>
<evidence type="ECO:0000313" key="12">
    <source>
        <dbReference type="EMBL" id="MBO0453423.1"/>
    </source>
</evidence>
<comment type="subcellular location">
    <subcellularLocation>
        <location evidence="2">Membrane</location>
    </subcellularLocation>
</comment>
<dbReference type="PANTHER" id="PTHR43047">
    <property type="entry name" value="TWO-COMPONENT HISTIDINE PROTEIN KINASE"/>
    <property type="match status" value="1"/>
</dbReference>
<dbReference type="SMART" id="SM00304">
    <property type="entry name" value="HAMP"/>
    <property type="match status" value="1"/>
</dbReference>
<name>A0ABS3HLE2_9ENTE</name>
<keyword evidence="8" id="KW-0175">Coiled coil</keyword>
<dbReference type="GO" id="GO:0016301">
    <property type="term" value="F:kinase activity"/>
    <property type="evidence" value="ECO:0007669"/>
    <property type="project" value="UniProtKB-KW"/>
</dbReference>
<evidence type="ECO:0000256" key="9">
    <source>
        <dbReference type="SAM" id="Phobius"/>
    </source>
</evidence>
<reference evidence="12 13" key="1">
    <citation type="submission" date="2021-03" db="EMBL/GenBank/DDBJ databases">
        <title>Enterococcal diversity collection.</title>
        <authorList>
            <person name="Gilmore M.S."/>
            <person name="Schwartzman J."/>
            <person name="Van Tyne D."/>
            <person name="Martin M."/>
            <person name="Earl A.M."/>
            <person name="Manson A.L."/>
            <person name="Straub T."/>
            <person name="Salamzade R."/>
            <person name="Saavedra J."/>
            <person name="Lebreton F."/>
            <person name="Prichula J."/>
            <person name="Schaufler K."/>
            <person name="Gaca A."/>
            <person name="Sgardioli B."/>
            <person name="Wagenaar J."/>
            <person name="Strong T."/>
        </authorList>
    </citation>
    <scope>NUCLEOTIDE SEQUENCE [LARGE SCALE GENOMIC DNA]</scope>
    <source>
        <strain evidence="12 13">MJM16</strain>
    </source>
</reference>
<dbReference type="SMART" id="SM00388">
    <property type="entry name" value="HisKA"/>
    <property type="match status" value="1"/>
</dbReference>
<keyword evidence="13" id="KW-1185">Reference proteome</keyword>